<dbReference type="OrthoDB" id="189968at2759"/>
<dbReference type="PROSITE" id="PS50294">
    <property type="entry name" value="WD_REPEATS_REGION"/>
    <property type="match status" value="3"/>
</dbReference>
<reference evidence="7" key="2">
    <citation type="submission" date="2022-01" db="EMBL/GenBank/DDBJ databases">
        <authorList>
            <person name="Hirooka S."/>
            <person name="Miyagishima S.Y."/>
        </authorList>
    </citation>
    <scope>NUCLEOTIDE SEQUENCE</scope>
    <source>
        <strain evidence="7">NBRC 102759</strain>
    </source>
</reference>
<dbReference type="EMBL" id="BQMJ01000047">
    <property type="protein sequence ID" value="GJQ13803.1"/>
    <property type="molecule type" value="Genomic_DNA"/>
</dbReference>
<dbReference type="GO" id="GO:0034511">
    <property type="term" value="F:U3 snoRNA binding"/>
    <property type="evidence" value="ECO:0007669"/>
    <property type="project" value="InterPro"/>
</dbReference>
<feature type="region of interest" description="Disordered" evidence="6">
    <location>
        <begin position="1"/>
        <end position="38"/>
    </location>
</feature>
<dbReference type="PANTHER" id="PTHR19865">
    <property type="entry name" value="U3 SMALL NUCLEOLAR RNA INTERACTING PROTEIN 2"/>
    <property type="match status" value="1"/>
</dbReference>
<evidence type="ECO:0000256" key="3">
    <source>
        <dbReference type="ARBA" id="ARBA00022737"/>
    </source>
</evidence>
<feature type="repeat" description="WD" evidence="5">
    <location>
        <begin position="167"/>
        <end position="208"/>
    </location>
</feature>
<dbReference type="Pfam" id="PF00400">
    <property type="entry name" value="WD40"/>
    <property type="match status" value="6"/>
</dbReference>
<keyword evidence="2 5" id="KW-0853">WD repeat</keyword>
<dbReference type="InterPro" id="IPR001680">
    <property type="entry name" value="WD40_rpt"/>
</dbReference>
<feature type="repeat" description="WD" evidence="5">
    <location>
        <begin position="291"/>
        <end position="322"/>
    </location>
</feature>
<dbReference type="PROSITE" id="PS00678">
    <property type="entry name" value="WD_REPEATS_1"/>
    <property type="match status" value="2"/>
</dbReference>
<keyword evidence="3" id="KW-0677">Repeat</keyword>
<feature type="repeat" description="WD" evidence="5">
    <location>
        <begin position="209"/>
        <end position="244"/>
    </location>
</feature>
<dbReference type="InterPro" id="IPR020472">
    <property type="entry name" value="WD40_PAC1"/>
</dbReference>
<gene>
    <name evidence="7" type="ORF">GpartN1_g5594.t1</name>
</gene>
<evidence type="ECO:0000256" key="4">
    <source>
        <dbReference type="ARBA" id="ARBA00023242"/>
    </source>
</evidence>
<accession>A0A9C7PZT3</accession>
<reference evidence="7" key="1">
    <citation type="journal article" date="2022" name="Proc. Natl. Acad. Sci. U.S.A.">
        <title>Life cycle and functional genomics of the unicellular red alga Galdieria for elucidating algal and plant evolution and industrial use.</title>
        <authorList>
            <person name="Hirooka S."/>
            <person name="Itabashi T."/>
            <person name="Ichinose T.M."/>
            <person name="Onuma R."/>
            <person name="Fujiwara T."/>
            <person name="Yamashita S."/>
            <person name="Jong L.W."/>
            <person name="Tomita R."/>
            <person name="Iwane A.H."/>
            <person name="Miyagishima S.Y."/>
        </authorList>
    </citation>
    <scope>NUCLEOTIDE SEQUENCE</scope>
    <source>
        <strain evidence="7">NBRC 102759</strain>
    </source>
</reference>
<comment type="caution">
    <text evidence="7">The sequence shown here is derived from an EMBL/GenBank/DDBJ whole genome shotgun (WGS) entry which is preliminary data.</text>
</comment>
<dbReference type="GO" id="GO:0032040">
    <property type="term" value="C:small-subunit processome"/>
    <property type="evidence" value="ECO:0007669"/>
    <property type="project" value="TreeGrafter"/>
</dbReference>
<keyword evidence="8" id="KW-1185">Reference proteome</keyword>
<dbReference type="PROSITE" id="PS50082">
    <property type="entry name" value="WD_REPEATS_2"/>
    <property type="match status" value="4"/>
</dbReference>
<feature type="compositionally biased region" description="Acidic residues" evidence="6">
    <location>
        <begin position="15"/>
        <end position="34"/>
    </location>
</feature>
<dbReference type="Gene3D" id="2.130.10.10">
    <property type="entry name" value="YVTN repeat-like/Quinoprotein amine dehydrogenase"/>
    <property type="match status" value="1"/>
</dbReference>
<dbReference type="InterPro" id="IPR015943">
    <property type="entry name" value="WD40/YVTN_repeat-like_dom_sf"/>
</dbReference>
<evidence type="ECO:0000256" key="1">
    <source>
        <dbReference type="ARBA" id="ARBA00004123"/>
    </source>
</evidence>
<evidence type="ECO:0000313" key="7">
    <source>
        <dbReference type="EMBL" id="GJQ13803.1"/>
    </source>
</evidence>
<dbReference type="PRINTS" id="PR00320">
    <property type="entry name" value="GPROTEINBRPT"/>
</dbReference>
<dbReference type="FunFam" id="2.130.10.10:FF:000509">
    <property type="entry name" value="U3 small nucleolar RNA-interacting protein"/>
    <property type="match status" value="1"/>
</dbReference>
<dbReference type="SUPFAM" id="SSF50978">
    <property type="entry name" value="WD40 repeat-like"/>
    <property type="match status" value="1"/>
</dbReference>
<comment type="subcellular location">
    <subcellularLocation>
        <location evidence="1">Nucleus</location>
    </subcellularLocation>
</comment>
<evidence type="ECO:0000313" key="8">
    <source>
        <dbReference type="Proteomes" id="UP001061958"/>
    </source>
</evidence>
<evidence type="ECO:0000256" key="6">
    <source>
        <dbReference type="SAM" id="MobiDB-lite"/>
    </source>
</evidence>
<dbReference type="AlphaFoldDB" id="A0A9C7PZT3"/>
<protein>
    <submittedName>
        <fullName evidence="7">Uncharacterized protein</fullName>
    </submittedName>
</protein>
<sequence>MVKRQRKSPLHESDDGVDDFLLSEESDSEVEYGDNTEKKRLERAESSIGLSRSYYPSLEAGESVNLSDDEESSSDETESNLIRDALESKGENLIQVADSVREVHSQGFISQRVRCSRLSPTCIALSSDERVAVVGSKDQSVNIFDVEKNKKVHSFLGIRSGEDPGISKGHHGHVLCCCIAEDGKLAFSGGADKYIKVWDLRTRHLVTSMKGHRDAVTGVVCGPHSSDLYSCSVDRSVKVWNLSNFLYVDNLFGHESSVAGISSIASGLALTGGSDRTVRLWKVYEDSQLIFRGHNASIDCVTFVTGNQFVSGSEDGSLALWSRLKRKPVLYIHDAHDEKRRKRDSHPSPISSSPLWVTSVASIFRSDLAASGSADGHIMLWKCTENFLEFVNCIDAPGYVNGLQFGSSKRVLASVQGQEHRLGRWHRLSGAKNTLTITRLA</sequence>
<dbReference type="InterPro" id="IPR039241">
    <property type="entry name" value="Rrp9-like"/>
</dbReference>
<dbReference type="Proteomes" id="UP001061958">
    <property type="component" value="Unassembled WGS sequence"/>
</dbReference>
<dbReference type="SMART" id="SM00320">
    <property type="entry name" value="WD40"/>
    <property type="match status" value="6"/>
</dbReference>
<dbReference type="InterPro" id="IPR036322">
    <property type="entry name" value="WD40_repeat_dom_sf"/>
</dbReference>
<dbReference type="PANTHER" id="PTHR19865:SF0">
    <property type="entry name" value="U3 SMALL NUCLEOLAR RNA-INTERACTING PROTEIN 2"/>
    <property type="match status" value="1"/>
</dbReference>
<organism evidence="7 8">
    <name type="scientific">Galdieria partita</name>
    <dbReference type="NCBI Taxonomy" id="83374"/>
    <lineage>
        <taxon>Eukaryota</taxon>
        <taxon>Rhodophyta</taxon>
        <taxon>Bangiophyceae</taxon>
        <taxon>Galdieriales</taxon>
        <taxon>Galdieriaceae</taxon>
        <taxon>Galdieria</taxon>
    </lineage>
</organism>
<evidence type="ECO:0000256" key="2">
    <source>
        <dbReference type="ARBA" id="ARBA00022574"/>
    </source>
</evidence>
<dbReference type="InterPro" id="IPR019775">
    <property type="entry name" value="WD40_repeat_CS"/>
</dbReference>
<name>A0A9C7PZT3_9RHOD</name>
<feature type="repeat" description="WD" evidence="5">
    <location>
        <begin position="251"/>
        <end position="291"/>
    </location>
</feature>
<proteinExistence type="predicted"/>
<dbReference type="CDD" id="cd00200">
    <property type="entry name" value="WD40"/>
    <property type="match status" value="1"/>
</dbReference>
<keyword evidence="4" id="KW-0539">Nucleus</keyword>
<evidence type="ECO:0000256" key="5">
    <source>
        <dbReference type="PROSITE-ProRule" id="PRU00221"/>
    </source>
</evidence>